<protein>
    <submittedName>
        <fullName evidence="2">Uncharacterized protein</fullName>
    </submittedName>
</protein>
<sequence>MKKTTGKVGEAVKTKQPPRTSPSAKMSLNHLRLPAQMKIPSRVDLRKSTVDESILGVWSKRPFKKGEVFGPFMGKKVMDATEDMDPSYVWEVSCPD</sequence>
<proteinExistence type="predicted"/>
<comment type="caution">
    <text evidence="2">The sequence shown here is derived from an EMBL/GenBank/DDBJ whole genome shotgun (WGS) entry which is preliminary data.</text>
</comment>
<dbReference type="Proteomes" id="UP001209878">
    <property type="component" value="Unassembled WGS sequence"/>
</dbReference>
<reference evidence="2" key="1">
    <citation type="journal article" date="2023" name="Mol. Biol. Evol.">
        <title>Third-Generation Sequencing Reveals the Adaptive Role of the Epigenome in Three Deep-Sea Polychaetes.</title>
        <authorList>
            <person name="Perez M."/>
            <person name="Aroh O."/>
            <person name="Sun Y."/>
            <person name="Lan Y."/>
            <person name="Juniper S.K."/>
            <person name="Young C.R."/>
            <person name="Angers B."/>
            <person name="Qian P.Y."/>
        </authorList>
    </citation>
    <scope>NUCLEOTIDE SEQUENCE</scope>
    <source>
        <strain evidence="2">R07B-5</strain>
    </source>
</reference>
<keyword evidence="3" id="KW-1185">Reference proteome</keyword>
<organism evidence="2 3">
    <name type="scientific">Ridgeia piscesae</name>
    <name type="common">Tubeworm</name>
    <dbReference type="NCBI Taxonomy" id="27915"/>
    <lineage>
        <taxon>Eukaryota</taxon>
        <taxon>Metazoa</taxon>
        <taxon>Spiralia</taxon>
        <taxon>Lophotrochozoa</taxon>
        <taxon>Annelida</taxon>
        <taxon>Polychaeta</taxon>
        <taxon>Sedentaria</taxon>
        <taxon>Canalipalpata</taxon>
        <taxon>Sabellida</taxon>
        <taxon>Siboglinidae</taxon>
        <taxon>Ridgeia</taxon>
    </lineage>
</organism>
<gene>
    <name evidence="2" type="ORF">NP493_286g00009</name>
</gene>
<evidence type="ECO:0000313" key="2">
    <source>
        <dbReference type="EMBL" id="KAK2184004.1"/>
    </source>
</evidence>
<evidence type="ECO:0000256" key="1">
    <source>
        <dbReference type="SAM" id="MobiDB-lite"/>
    </source>
</evidence>
<dbReference type="InterPro" id="IPR046341">
    <property type="entry name" value="SET_dom_sf"/>
</dbReference>
<dbReference type="EMBL" id="JAODUO010000286">
    <property type="protein sequence ID" value="KAK2184004.1"/>
    <property type="molecule type" value="Genomic_DNA"/>
</dbReference>
<feature type="region of interest" description="Disordered" evidence="1">
    <location>
        <begin position="1"/>
        <end position="25"/>
    </location>
</feature>
<evidence type="ECO:0000313" key="3">
    <source>
        <dbReference type="Proteomes" id="UP001209878"/>
    </source>
</evidence>
<dbReference type="Gene3D" id="2.170.270.10">
    <property type="entry name" value="SET domain"/>
    <property type="match status" value="1"/>
</dbReference>
<name>A0AAD9NWY1_RIDPI</name>
<dbReference type="AlphaFoldDB" id="A0AAD9NWY1"/>
<accession>A0AAD9NWY1</accession>